<accession>A0A2W5Q3K4</accession>
<comment type="caution">
    <text evidence="2">The sequence shown here is derived from an EMBL/GenBank/DDBJ whole genome shotgun (WGS) entry which is preliminary data.</text>
</comment>
<evidence type="ECO:0000313" key="3">
    <source>
        <dbReference type="Proteomes" id="UP000249082"/>
    </source>
</evidence>
<dbReference type="GO" id="GO:0016787">
    <property type="term" value="F:hydrolase activity"/>
    <property type="evidence" value="ECO:0007669"/>
    <property type="project" value="UniProtKB-KW"/>
</dbReference>
<protein>
    <submittedName>
        <fullName evidence="2">Alpha/beta hydrolase</fullName>
    </submittedName>
</protein>
<name>A0A2W5Q3K4_9SPHN</name>
<proteinExistence type="predicted"/>
<dbReference type="AlphaFoldDB" id="A0A2W5Q3K4"/>
<keyword evidence="1" id="KW-0732">Signal</keyword>
<reference evidence="2 3" key="1">
    <citation type="submission" date="2017-08" db="EMBL/GenBank/DDBJ databases">
        <title>Infants hospitalized years apart are colonized by the same room-sourced microbial strains.</title>
        <authorList>
            <person name="Brooks B."/>
            <person name="Olm M.R."/>
            <person name="Firek B.A."/>
            <person name="Baker R."/>
            <person name="Thomas B.C."/>
            <person name="Morowitz M.J."/>
            <person name="Banfield J.F."/>
        </authorList>
    </citation>
    <scope>NUCLEOTIDE SEQUENCE [LARGE SCALE GENOMIC DNA]</scope>
    <source>
        <strain evidence="2">S2_005_002_R2_33</strain>
    </source>
</reference>
<organism evidence="2 3">
    <name type="scientific">Novosphingobium pentaromativorans</name>
    <dbReference type="NCBI Taxonomy" id="205844"/>
    <lineage>
        <taxon>Bacteria</taxon>
        <taxon>Pseudomonadati</taxon>
        <taxon>Pseudomonadota</taxon>
        <taxon>Alphaproteobacteria</taxon>
        <taxon>Sphingomonadales</taxon>
        <taxon>Sphingomonadaceae</taxon>
        <taxon>Novosphingobium</taxon>
    </lineage>
</organism>
<gene>
    <name evidence="2" type="ORF">DI555_20230</name>
</gene>
<keyword evidence="2" id="KW-0378">Hydrolase</keyword>
<sequence>MRALLCVFALAALVSALPVRAEEGRISYELVEADAGDFAPGADRLQPGRAEPSYAESSYVESSYAEQAAFWQSAPASVPRGIASYGPFRVIDAAHAALVDATDSRSPEQFAALLRDFPDVSELEMIECPGTEDDLANLRLGRMIRARGIVTHVPAGGSVRSGAVELFLAGRLRYADPGSEFAVHAWLDDTGRTPRDYAPNAPENRRYLDYYQQMGMDAAQARAFYAMTNAIPFESARWFGAEEMARWVSLDRMPGWPKTRVTLSQR</sequence>
<evidence type="ECO:0000313" key="2">
    <source>
        <dbReference type="EMBL" id="PZQ51887.1"/>
    </source>
</evidence>
<feature type="signal peptide" evidence="1">
    <location>
        <begin position="1"/>
        <end position="21"/>
    </location>
</feature>
<feature type="chain" id="PRO_5016164352" evidence="1">
    <location>
        <begin position="22"/>
        <end position="266"/>
    </location>
</feature>
<dbReference type="Proteomes" id="UP000249082">
    <property type="component" value="Unassembled WGS sequence"/>
</dbReference>
<dbReference type="EMBL" id="QFPX01000023">
    <property type="protein sequence ID" value="PZQ51887.1"/>
    <property type="molecule type" value="Genomic_DNA"/>
</dbReference>
<evidence type="ECO:0000256" key="1">
    <source>
        <dbReference type="SAM" id="SignalP"/>
    </source>
</evidence>